<name>A0AAF0XCK0_DAUCS</name>
<sequence>MSSNIKTRLDNHCGRSIACEKLDRVANWVGNSVVTVFFASLERCYCINLSTVHDDIDEEDDDYIYGYGHADLSNTYRRPLLPRTRSTAFTS</sequence>
<dbReference type="AlphaFoldDB" id="A0AAF0XCK0"/>
<gene>
    <name evidence="1" type="ORF">DCAR_0624028</name>
</gene>
<accession>A0AAF0XCK0</accession>
<dbReference type="PANTHER" id="PTHR34061:SF17">
    <property type="entry name" value="EXPRESSED PROTEIN"/>
    <property type="match status" value="1"/>
</dbReference>
<keyword evidence="2" id="KW-1185">Reference proteome</keyword>
<dbReference type="Proteomes" id="UP000077755">
    <property type="component" value="Chromosome 6"/>
</dbReference>
<organism evidence="1 2">
    <name type="scientific">Daucus carota subsp. sativus</name>
    <name type="common">Carrot</name>
    <dbReference type="NCBI Taxonomy" id="79200"/>
    <lineage>
        <taxon>Eukaryota</taxon>
        <taxon>Viridiplantae</taxon>
        <taxon>Streptophyta</taxon>
        <taxon>Embryophyta</taxon>
        <taxon>Tracheophyta</taxon>
        <taxon>Spermatophyta</taxon>
        <taxon>Magnoliopsida</taxon>
        <taxon>eudicotyledons</taxon>
        <taxon>Gunneridae</taxon>
        <taxon>Pentapetalae</taxon>
        <taxon>asterids</taxon>
        <taxon>campanulids</taxon>
        <taxon>Apiales</taxon>
        <taxon>Apiaceae</taxon>
        <taxon>Apioideae</taxon>
        <taxon>Scandiceae</taxon>
        <taxon>Daucinae</taxon>
        <taxon>Daucus</taxon>
        <taxon>Daucus sect. Daucus</taxon>
    </lineage>
</organism>
<reference evidence="1" key="2">
    <citation type="submission" date="2022-03" db="EMBL/GenBank/DDBJ databases">
        <title>Draft title - Genomic analysis of global carrot germplasm unveils the trajectory of domestication and the origin of high carotenoid orange carrot.</title>
        <authorList>
            <person name="Iorizzo M."/>
            <person name="Ellison S."/>
            <person name="Senalik D."/>
            <person name="Macko-Podgorni A."/>
            <person name="Grzebelus D."/>
            <person name="Bostan H."/>
            <person name="Rolling W."/>
            <person name="Curaba J."/>
            <person name="Simon P."/>
        </authorList>
    </citation>
    <scope>NUCLEOTIDE SEQUENCE</scope>
    <source>
        <tissue evidence="1">Leaf</tissue>
    </source>
</reference>
<proteinExistence type="predicted"/>
<evidence type="ECO:0000313" key="1">
    <source>
        <dbReference type="EMBL" id="WOH04617.1"/>
    </source>
</evidence>
<dbReference type="EMBL" id="CP093348">
    <property type="protein sequence ID" value="WOH04617.1"/>
    <property type="molecule type" value="Genomic_DNA"/>
</dbReference>
<evidence type="ECO:0000313" key="2">
    <source>
        <dbReference type="Proteomes" id="UP000077755"/>
    </source>
</evidence>
<dbReference type="PANTHER" id="PTHR34061">
    <property type="entry name" value="PROTEIN, PUTATIVE-RELATED"/>
    <property type="match status" value="1"/>
</dbReference>
<reference evidence="1" key="1">
    <citation type="journal article" date="2016" name="Nat. Genet.">
        <title>A high-quality carrot genome assembly provides new insights into carotenoid accumulation and asterid genome evolution.</title>
        <authorList>
            <person name="Iorizzo M."/>
            <person name="Ellison S."/>
            <person name="Senalik D."/>
            <person name="Zeng P."/>
            <person name="Satapoomin P."/>
            <person name="Huang J."/>
            <person name="Bowman M."/>
            <person name="Iovene M."/>
            <person name="Sanseverino W."/>
            <person name="Cavagnaro P."/>
            <person name="Yildiz M."/>
            <person name="Macko-Podgorni A."/>
            <person name="Moranska E."/>
            <person name="Grzebelus E."/>
            <person name="Grzebelus D."/>
            <person name="Ashrafi H."/>
            <person name="Zheng Z."/>
            <person name="Cheng S."/>
            <person name="Spooner D."/>
            <person name="Van Deynze A."/>
            <person name="Simon P."/>
        </authorList>
    </citation>
    <scope>NUCLEOTIDE SEQUENCE</scope>
    <source>
        <tissue evidence="1">Leaf</tissue>
    </source>
</reference>
<protein>
    <submittedName>
        <fullName evidence="1">Uncharacterized protein</fullName>
    </submittedName>
</protein>